<sequence>MVEDHADGLHLKGLILCKVSADQVCMSEMRVPKRYCNNAEDGDSLAAQDFLSDGEANASGDISI</sequence>
<comment type="caution">
    <text evidence="1">The sequence shown here is derived from an EMBL/GenBank/DDBJ whole genome shotgun (WGS) entry which is preliminary data.</text>
</comment>
<accession>A0ACB7S5J6</accession>
<gene>
    <name evidence="1" type="ORF">HPB50_010963</name>
</gene>
<proteinExistence type="predicted"/>
<dbReference type="Proteomes" id="UP000821845">
    <property type="component" value="Chromosome 5"/>
</dbReference>
<protein>
    <submittedName>
        <fullName evidence="1">Uncharacterized protein</fullName>
    </submittedName>
</protein>
<reference evidence="1" key="1">
    <citation type="submission" date="2020-05" db="EMBL/GenBank/DDBJ databases">
        <title>Large-scale comparative analyses of tick genomes elucidate their genetic diversity and vector capacities.</title>
        <authorList>
            <person name="Jia N."/>
            <person name="Wang J."/>
            <person name="Shi W."/>
            <person name="Du L."/>
            <person name="Sun Y."/>
            <person name="Zhan W."/>
            <person name="Jiang J."/>
            <person name="Wang Q."/>
            <person name="Zhang B."/>
            <person name="Ji P."/>
            <person name="Sakyi L.B."/>
            <person name="Cui X."/>
            <person name="Yuan T."/>
            <person name="Jiang B."/>
            <person name="Yang W."/>
            <person name="Lam T.T.-Y."/>
            <person name="Chang Q."/>
            <person name="Ding S."/>
            <person name="Wang X."/>
            <person name="Zhu J."/>
            <person name="Ruan X."/>
            <person name="Zhao L."/>
            <person name="Wei J."/>
            <person name="Que T."/>
            <person name="Du C."/>
            <person name="Cheng J."/>
            <person name="Dai P."/>
            <person name="Han X."/>
            <person name="Huang E."/>
            <person name="Gao Y."/>
            <person name="Liu J."/>
            <person name="Shao H."/>
            <person name="Ye R."/>
            <person name="Li L."/>
            <person name="Wei W."/>
            <person name="Wang X."/>
            <person name="Wang C."/>
            <person name="Yang T."/>
            <person name="Huo Q."/>
            <person name="Li W."/>
            <person name="Guo W."/>
            <person name="Chen H."/>
            <person name="Zhou L."/>
            <person name="Ni X."/>
            <person name="Tian J."/>
            <person name="Zhou Y."/>
            <person name="Sheng Y."/>
            <person name="Liu T."/>
            <person name="Pan Y."/>
            <person name="Xia L."/>
            <person name="Li J."/>
            <person name="Zhao F."/>
            <person name="Cao W."/>
        </authorList>
    </citation>
    <scope>NUCLEOTIDE SEQUENCE</scope>
    <source>
        <strain evidence="1">Hyas-2018</strain>
    </source>
</reference>
<dbReference type="EMBL" id="CM023485">
    <property type="protein sequence ID" value="KAH6930148.1"/>
    <property type="molecule type" value="Genomic_DNA"/>
</dbReference>
<name>A0ACB7S5J6_HYAAI</name>
<keyword evidence="2" id="KW-1185">Reference proteome</keyword>
<organism evidence="1 2">
    <name type="scientific">Hyalomma asiaticum</name>
    <name type="common">Tick</name>
    <dbReference type="NCBI Taxonomy" id="266040"/>
    <lineage>
        <taxon>Eukaryota</taxon>
        <taxon>Metazoa</taxon>
        <taxon>Ecdysozoa</taxon>
        <taxon>Arthropoda</taxon>
        <taxon>Chelicerata</taxon>
        <taxon>Arachnida</taxon>
        <taxon>Acari</taxon>
        <taxon>Parasitiformes</taxon>
        <taxon>Ixodida</taxon>
        <taxon>Ixodoidea</taxon>
        <taxon>Ixodidae</taxon>
        <taxon>Hyalomminae</taxon>
        <taxon>Hyalomma</taxon>
    </lineage>
</organism>
<evidence type="ECO:0000313" key="2">
    <source>
        <dbReference type="Proteomes" id="UP000821845"/>
    </source>
</evidence>
<evidence type="ECO:0000313" key="1">
    <source>
        <dbReference type="EMBL" id="KAH6930148.1"/>
    </source>
</evidence>